<evidence type="ECO:0000313" key="9">
    <source>
        <dbReference type="Proteomes" id="UP000182690"/>
    </source>
</evidence>
<feature type="transmembrane region" description="Helical" evidence="7">
    <location>
        <begin position="94"/>
        <end position="113"/>
    </location>
</feature>
<evidence type="ECO:0000256" key="2">
    <source>
        <dbReference type="ARBA" id="ARBA00007375"/>
    </source>
</evidence>
<proteinExistence type="inferred from homology"/>
<feature type="transmembrane region" description="Helical" evidence="7">
    <location>
        <begin position="12"/>
        <end position="31"/>
    </location>
</feature>
<dbReference type="InterPro" id="IPR012506">
    <property type="entry name" value="TMEM86B-like"/>
</dbReference>
<sequence length="279" mass="28695">MTERFRASLPFVPYVAVSLVHVIACFGQYAFEGWTKLLLMPALAAGVIAAVAFVPELRIRPVPAGALALLLAALAGSWLGDGAATFFPMLDSELPAMLVCFGIAHLAYIVLLWRVPGVARRRLPAWSLVYVIAYLVLIALLLPHTKSLSIPVMAYGLVLVGTAALATRCGPVIAWGGAFFLLSDAILAFRLFVPGSTTWTSGVVMLTYTIGQGLLAYGIVAALRRRAPTGEVPGAGGSPVQQPGTGGSSAQAPGAGSNTVQAPGDAGPAMPPAGSSAAS</sequence>
<feature type="transmembrane region" description="Helical" evidence="7">
    <location>
        <begin position="66"/>
        <end position="88"/>
    </location>
</feature>
<evidence type="ECO:0000256" key="1">
    <source>
        <dbReference type="ARBA" id="ARBA00004141"/>
    </source>
</evidence>
<protein>
    <submittedName>
        <fullName evidence="8">Uncharacterized membrane protein YhhN</fullName>
    </submittedName>
</protein>
<gene>
    <name evidence="8" type="ORF">SAMN04488565_1378</name>
</gene>
<evidence type="ECO:0000256" key="7">
    <source>
        <dbReference type="SAM" id="Phobius"/>
    </source>
</evidence>
<feature type="compositionally biased region" description="Low complexity" evidence="6">
    <location>
        <begin position="248"/>
        <end position="279"/>
    </location>
</feature>
<feature type="transmembrane region" description="Helical" evidence="7">
    <location>
        <begin position="37"/>
        <end position="54"/>
    </location>
</feature>
<feature type="transmembrane region" description="Helical" evidence="7">
    <location>
        <begin position="199"/>
        <end position="223"/>
    </location>
</feature>
<feature type="region of interest" description="Disordered" evidence="6">
    <location>
        <begin position="231"/>
        <end position="279"/>
    </location>
</feature>
<dbReference type="OrthoDB" id="4773026at2"/>
<dbReference type="EMBL" id="FNKB01000001">
    <property type="protein sequence ID" value="SDQ21459.1"/>
    <property type="molecule type" value="Genomic_DNA"/>
</dbReference>
<comment type="subcellular location">
    <subcellularLocation>
        <location evidence="1">Membrane</location>
        <topology evidence="1">Multi-pass membrane protein</topology>
    </subcellularLocation>
</comment>
<reference evidence="8 9" key="1">
    <citation type="submission" date="2016-10" db="EMBL/GenBank/DDBJ databases">
        <authorList>
            <person name="de Groot N.N."/>
        </authorList>
    </citation>
    <scope>NUCLEOTIDE SEQUENCE [LARGE SCALE GENOMIC DNA]</scope>
    <source>
        <strain evidence="8 9">DSM 22788</strain>
    </source>
</reference>
<evidence type="ECO:0000256" key="3">
    <source>
        <dbReference type="ARBA" id="ARBA00022692"/>
    </source>
</evidence>
<dbReference type="RefSeq" id="WP_074690046.1">
    <property type="nucleotide sequence ID" value="NZ_FNKB01000001.1"/>
</dbReference>
<dbReference type="AlphaFoldDB" id="A0A1H0Z202"/>
<dbReference type="STRING" id="1079994.SAMN04488565_1378"/>
<comment type="similarity">
    <text evidence="2">Belongs to the TMEM86 family.</text>
</comment>
<evidence type="ECO:0000256" key="4">
    <source>
        <dbReference type="ARBA" id="ARBA00022989"/>
    </source>
</evidence>
<dbReference type="Proteomes" id="UP000182690">
    <property type="component" value="Unassembled WGS sequence"/>
</dbReference>
<evidence type="ECO:0000256" key="5">
    <source>
        <dbReference type="ARBA" id="ARBA00023136"/>
    </source>
</evidence>
<keyword evidence="3 7" id="KW-0812">Transmembrane</keyword>
<accession>A0A1H0Z202</accession>
<name>A0A1H0Z202_9MICO</name>
<keyword evidence="5 7" id="KW-0472">Membrane</keyword>
<evidence type="ECO:0000313" key="8">
    <source>
        <dbReference type="EMBL" id="SDQ21459.1"/>
    </source>
</evidence>
<dbReference type="eggNOG" id="COG3714">
    <property type="taxonomic scope" value="Bacteria"/>
</dbReference>
<organism evidence="8 9">
    <name type="scientific">Leucobacter chromiiresistens</name>
    <dbReference type="NCBI Taxonomy" id="1079994"/>
    <lineage>
        <taxon>Bacteria</taxon>
        <taxon>Bacillati</taxon>
        <taxon>Actinomycetota</taxon>
        <taxon>Actinomycetes</taxon>
        <taxon>Micrococcales</taxon>
        <taxon>Microbacteriaceae</taxon>
        <taxon>Leucobacter</taxon>
    </lineage>
</organism>
<dbReference type="GO" id="GO:0016020">
    <property type="term" value="C:membrane"/>
    <property type="evidence" value="ECO:0007669"/>
    <property type="project" value="UniProtKB-SubCell"/>
</dbReference>
<feature type="transmembrane region" description="Helical" evidence="7">
    <location>
        <begin position="125"/>
        <end position="142"/>
    </location>
</feature>
<keyword evidence="4 7" id="KW-1133">Transmembrane helix</keyword>
<evidence type="ECO:0000256" key="6">
    <source>
        <dbReference type="SAM" id="MobiDB-lite"/>
    </source>
</evidence>
<feature type="transmembrane region" description="Helical" evidence="7">
    <location>
        <begin position="173"/>
        <end position="193"/>
    </location>
</feature>
<feature type="transmembrane region" description="Helical" evidence="7">
    <location>
        <begin position="148"/>
        <end position="166"/>
    </location>
</feature>
<dbReference type="Pfam" id="PF07947">
    <property type="entry name" value="YhhN"/>
    <property type="match status" value="1"/>
</dbReference>